<organism evidence="5 6">
    <name type="scientific">Massilia jejuensis</name>
    <dbReference type="NCBI Taxonomy" id="648894"/>
    <lineage>
        <taxon>Bacteria</taxon>
        <taxon>Pseudomonadati</taxon>
        <taxon>Pseudomonadota</taxon>
        <taxon>Betaproteobacteria</taxon>
        <taxon>Burkholderiales</taxon>
        <taxon>Oxalobacteraceae</taxon>
        <taxon>Telluria group</taxon>
        <taxon>Massilia</taxon>
    </lineage>
</organism>
<keyword evidence="2" id="KW-0547">Nucleotide-binding</keyword>
<dbReference type="Pfam" id="PF05157">
    <property type="entry name" value="MshEN"/>
    <property type="match status" value="1"/>
</dbReference>
<gene>
    <name evidence="5" type="ORF">ACFPOU_00920</name>
</gene>
<dbReference type="CDD" id="cd01129">
    <property type="entry name" value="PulE-GspE-like"/>
    <property type="match status" value="1"/>
</dbReference>
<name>A0ABW0PD08_9BURK</name>
<protein>
    <submittedName>
        <fullName evidence="5">GspE/PulE family protein</fullName>
    </submittedName>
</protein>
<dbReference type="EMBL" id="JBHSMS010000003">
    <property type="protein sequence ID" value="MFC5509687.1"/>
    <property type="molecule type" value="Genomic_DNA"/>
</dbReference>
<reference evidence="6" key="1">
    <citation type="journal article" date="2019" name="Int. J. Syst. Evol. Microbiol.">
        <title>The Global Catalogue of Microorganisms (GCM) 10K type strain sequencing project: providing services to taxonomists for standard genome sequencing and annotation.</title>
        <authorList>
            <consortium name="The Broad Institute Genomics Platform"/>
            <consortium name="The Broad Institute Genome Sequencing Center for Infectious Disease"/>
            <person name="Wu L."/>
            <person name="Ma J."/>
        </authorList>
    </citation>
    <scope>NUCLEOTIDE SEQUENCE [LARGE SCALE GENOMIC DNA]</scope>
    <source>
        <strain evidence="6">CCUG 38813</strain>
    </source>
</reference>
<evidence type="ECO:0000256" key="1">
    <source>
        <dbReference type="ARBA" id="ARBA00006611"/>
    </source>
</evidence>
<dbReference type="Proteomes" id="UP001596031">
    <property type="component" value="Unassembled WGS sequence"/>
</dbReference>
<dbReference type="Pfam" id="PF00437">
    <property type="entry name" value="T2SSE"/>
    <property type="match status" value="1"/>
</dbReference>
<dbReference type="Gene3D" id="3.30.300.160">
    <property type="entry name" value="Type II secretion system, protein E, N-terminal domain"/>
    <property type="match status" value="1"/>
</dbReference>
<dbReference type="Gene3D" id="3.30.450.90">
    <property type="match status" value="1"/>
</dbReference>
<dbReference type="InterPro" id="IPR001482">
    <property type="entry name" value="T2SS/T4SS_dom"/>
</dbReference>
<dbReference type="PROSITE" id="PS00662">
    <property type="entry name" value="T2SP_E"/>
    <property type="match status" value="1"/>
</dbReference>
<dbReference type="SUPFAM" id="SSF160246">
    <property type="entry name" value="EspE N-terminal domain-like"/>
    <property type="match status" value="1"/>
</dbReference>
<dbReference type="RefSeq" id="WP_379715770.1">
    <property type="nucleotide sequence ID" value="NZ_JBHSMS010000003.1"/>
</dbReference>
<dbReference type="Gene3D" id="3.40.50.300">
    <property type="entry name" value="P-loop containing nucleotide triphosphate hydrolases"/>
    <property type="match status" value="1"/>
</dbReference>
<evidence type="ECO:0000256" key="2">
    <source>
        <dbReference type="ARBA" id="ARBA00022741"/>
    </source>
</evidence>
<evidence type="ECO:0000259" key="4">
    <source>
        <dbReference type="PROSITE" id="PS00662"/>
    </source>
</evidence>
<dbReference type="InterPro" id="IPR003593">
    <property type="entry name" value="AAA+_ATPase"/>
</dbReference>
<proteinExistence type="inferred from homology"/>
<evidence type="ECO:0000313" key="5">
    <source>
        <dbReference type="EMBL" id="MFC5509687.1"/>
    </source>
</evidence>
<dbReference type="SUPFAM" id="SSF52540">
    <property type="entry name" value="P-loop containing nucleoside triphosphate hydrolases"/>
    <property type="match status" value="1"/>
</dbReference>
<comment type="similarity">
    <text evidence="1">Belongs to the GSP E family.</text>
</comment>
<keyword evidence="6" id="KW-1185">Reference proteome</keyword>
<comment type="caution">
    <text evidence="5">The sequence shown here is derived from an EMBL/GenBank/DDBJ whole genome shotgun (WGS) entry which is preliminary data.</text>
</comment>
<sequence length="607" mass="66203">MNADAPPPASLPRSPARPRKLDLQVIFSWLLADGIVEKDAVKAHFAQAQGILKNAAGSMHPLTAVAQCKLVSGQPPHRLLTLDILSEWCAAKVGIPFIRIDPLKIDFTRVADMMSASYAARFNILPVDIGPAALTVATADPFALEWEAEIAKVARRRIDLVLANPLDISQYISQFFSLAKSIRDASKGNSQDLALRSNFEQLVELGKANKQFDANDQHIVNIVDWLWGYAFEQRASDIHLEPKRDIAVIRFRIDGVLHQVYQVPAAVMLAMTARIKLLGRMDVIEKRRPQDGRIKTRMASGQEVELRLSTMPTAFGEKLVMRIFDPEVVVKTLPELGFPPDDAARWDALTKRPHGIILVTGPTGSGKTTTLYTTLKALATNEVNVCTVEDPIEMVEASFNQMQVQPGIDLSFADGVRSLMRQDPDIIMVGEIRDLATAEMAIQAALTGHLVLSTLHTNDAPAAVMRLLELGVPDYLLEATLIGIMAQRLVRTLCPDCKAPDGALGDDVWNSLGGSWNLSKPATVYRPIGCPECRQTGYRGRTGLYELLTVSDAFTRLIGGAADLAGLRQQSVLDGMKPLRIAGAMKIIEGVTTAEEVLKVTAALSAA</sequence>
<evidence type="ECO:0000313" key="6">
    <source>
        <dbReference type="Proteomes" id="UP001596031"/>
    </source>
</evidence>
<feature type="domain" description="Bacterial type II secretion system protein E" evidence="4">
    <location>
        <begin position="420"/>
        <end position="434"/>
    </location>
</feature>
<evidence type="ECO:0000256" key="3">
    <source>
        <dbReference type="ARBA" id="ARBA00022840"/>
    </source>
</evidence>
<accession>A0ABW0PD08</accession>
<dbReference type="InterPro" id="IPR007831">
    <property type="entry name" value="T2SS_GspE_N"/>
</dbReference>
<dbReference type="SMART" id="SM00382">
    <property type="entry name" value="AAA"/>
    <property type="match status" value="1"/>
</dbReference>
<keyword evidence="3" id="KW-0067">ATP-binding</keyword>
<dbReference type="PANTHER" id="PTHR30258:SF13">
    <property type="entry name" value="SECRETION PATHWAY ATPASE-RELATED"/>
    <property type="match status" value="1"/>
</dbReference>
<dbReference type="InterPro" id="IPR027417">
    <property type="entry name" value="P-loop_NTPase"/>
</dbReference>
<dbReference type="PANTHER" id="PTHR30258">
    <property type="entry name" value="TYPE II SECRETION SYSTEM PROTEIN GSPE-RELATED"/>
    <property type="match status" value="1"/>
</dbReference>
<dbReference type="InterPro" id="IPR037257">
    <property type="entry name" value="T2SS_E_N_sf"/>
</dbReference>